<dbReference type="Proteomes" id="UP000037688">
    <property type="component" value="Unassembled WGS sequence"/>
</dbReference>
<dbReference type="Pfam" id="PF02518">
    <property type="entry name" value="HATPase_c"/>
    <property type="match status" value="1"/>
</dbReference>
<evidence type="ECO:0000256" key="5">
    <source>
        <dbReference type="ARBA" id="ARBA00022553"/>
    </source>
</evidence>
<dbReference type="PATRIC" id="fig|1705561.3.peg.2813"/>
<evidence type="ECO:0000259" key="16">
    <source>
        <dbReference type="PROSITE" id="PS50885"/>
    </source>
</evidence>
<organism evidence="17 18">
    <name type="scientific">Paenibacillus xylanivorans</name>
    <dbReference type="NCBI Taxonomy" id="1705561"/>
    <lineage>
        <taxon>Bacteria</taxon>
        <taxon>Bacillati</taxon>
        <taxon>Bacillota</taxon>
        <taxon>Bacilli</taxon>
        <taxon>Bacillales</taxon>
        <taxon>Paenibacillaceae</taxon>
        <taxon>Paenibacillus</taxon>
    </lineage>
</organism>
<feature type="domain" description="HAMP" evidence="16">
    <location>
        <begin position="198"/>
        <end position="250"/>
    </location>
</feature>
<sequence>MSIRIKMLLSFTGMLVISLLFILLTASLYTIAATGDLQGFRDIYKVHYQVNPLTEQGETIFQEMKFLAKNDPDELQNKVLLREYDMKLRAEKSGLYVRREDSQIFESLTFNQPELKQALPAYDLNNYQIRSTFNISERFYAYAKFDFQYSDGERGSIFVIRERSPFAELTRKLLPVMSLLLIGVLIIANLLLFRWITRTFIKPLNQLRSSAEHIKDGNLSFKLQLSSNDEVGQLSEAFESMRNQLQRSNELRQQDEANRRELISNISHDLRTPITNIKGYIEGIRDGVANTPEKMETYVNIIHSKAVSMDKLVDELFLYSKLDLNQEPFLFKVVDLVDFLEDSIEELRYDLEDKGVALNWDNQESGPVMASVDLDKLKRTVVNVVDNALKYMENEQKRFGITLQADDEWTTIAFKDNGRGIPEEALPYIFERFYRAEQSRNSSTGGSGLGLAIARQIIDGHGGLIWAKSKPNDGTIIYIKLKRLNEEEELIGNDEHFDY</sequence>
<reference evidence="17 18" key="1">
    <citation type="submission" date="2015-08" db="EMBL/GenBank/DDBJ databases">
        <title>Draft genome sequence of cellulolytic and xylanolytic Paenibacillus sp. A59, isolated from a decaying forest soil from Patagonia, Argentina.</title>
        <authorList>
            <person name="Ghio S."/>
            <person name="Caceres A.M."/>
            <person name="Talia P."/>
            <person name="Grasso D."/>
            <person name="Campos E."/>
        </authorList>
    </citation>
    <scope>NUCLEOTIDE SEQUENCE [LARGE SCALE GENOMIC DNA]</scope>
    <source>
        <strain evidence="17 18">A59</strain>
    </source>
</reference>
<proteinExistence type="predicted"/>
<keyword evidence="5" id="KW-0597">Phosphoprotein</keyword>
<dbReference type="Pfam" id="PF00672">
    <property type="entry name" value="HAMP"/>
    <property type="match status" value="1"/>
</dbReference>
<dbReference type="InterPro" id="IPR036890">
    <property type="entry name" value="HATPase_C_sf"/>
</dbReference>
<evidence type="ECO:0000256" key="13">
    <source>
        <dbReference type="ARBA" id="ARBA00023136"/>
    </source>
</evidence>
<dbReference type="EMBL" id="LITU01000059">
    <property type="protein sequence ID" value="KOY15845.1"/>
    <property type="molecule type" value="Genomic_DNA"/>
</dbReference>
<evidence type="ECO:0000256" key="8">
    <source>
        <dbReference type="ARBA" id="ARBA00022741"/>
    </source>
</evidence>
<dbReference type="Gene3D" id="3.30.565.10">
    <property type="entry name" value="Histidine kinase-like ATPase, C-terminal domain"/>
    <property type="match status" value="1"/>
</dbReference>
<keyword evidence="18" id="KW-1185">Reference proteome</keyword>
<evidence type="ECO:0000259" key="15">
    <source>
        <dbReference type="PROSITE" id="PS50109"/>
    </source>
</evidence>
<evidence type="ECO:0000256" key="4">
    <source>
        <dbReference type="ARBA" id="ARBA00022475"/>
    </source>
</evidence>
<name>A0A0N0C4I3_9BACL</name>
<evidence type="ECO:0000256" key="12">
    <source>
        <dbReference type="ARBA" id="ARBA00023012"/>
    </source>
</evidence>
<comment type="catalytic activity">
    <reaction evidence="1">
        <text>ATP + protein L-histidine = ADP + protein N-phospho-L-histidine.</text>
        <dbReference type="EC" id="2.7.13.3"/>
    </reaction>
</comment>
<evidence type="ECO:0000256" key="7">
    <source>
        <dbReference type="ARBA" id="ARBA00022692"/>
    </source>
</evidence>
<dbReference type="PROSITE" id="PS50109">
    <property type="entry name" value="HIS_KIN"/>
    <property type="match status" value="1"/>
</dbReference>
<feature type="domain" description="Histidine kinase" evidence="15">
    <location>
        <begin position="265"/>
        <end position="485"/>
    </location>
</feature>
<dbReference type="PRINTS" id="PR00344">
    <property type="entry name" value="BCTRLSENSOR"/>
</dbReference>
<keyword evidence="13 14" id="KW-0472">Membrane</keyword>
<dbReference type="GO" id="GO:0005886">
    <property type="term" value="C:plasma membrane"/>
    <property type="evidence" value="ECO:0007669"/>
    <property type="project" value="UniProtKB-SubCell"/>
</dbReference>
<dbReference type="InterPro" id="IPR004358">
    <property type="entry name" value="Sig_transdc_His_kin-like_C"/>
</dbReference>
<dbReference type="PROSITE" id="PS50885">
    <property type="entry name" value="HAMP"/>
    <property type="match status" value="1"/>
</dbReference>
<keyword evidence="6" id="KW-0808">Transferase</keyword>
<dbReference type="PANTHER" id="PTHR45528">
    <property type="entry name" value="SENSOR HISTIDINE KINASE CPXA"/>
    <property type="match status" value="1"/>
</dbReference>
<dbReference type="CDD" id="cd06225">
    <property type="entry name" value="HAMP"/>
    <property type="match status" value="1"/>
</dbReference>
<dbReference type="FunFam" id="1.10.287.130:FF:000001">
    <property type="entry name" value="Two-component sensor histidine kinase"/>
    <property type="match status" value="1"/>
</dbReference>
<keyword evidence="11 14" id="KW-1133">Transmembrane helix</keyword>
<dbReference type="CDD" id="cd00075">
    <property type="entry name" value="HATPase"/>
    <property type="match status" value="1"/>
</dbReference>
<accession>A0A0N0C4I3</accession>
<dbReference type="EC" id="2.7.13.3" evidence="3"/>
<evidence type="ECO:0000256" key="6">
    <source>
        <dbReference type="ARBA" id="ARBA00022679"/>
    </source>
</evidence>
<keyword evidence="7 14" id="KW-0812">Transmembrane</keyword>
<dbReference type="OrthoDB" id="335833at2"/>
<dbReference type="CDD" id="cd00082">
    <property type="entry name" value="HisKA"/>
    <property type="match status" value="1"/>
</dbReference>
<evidence type="ECO:0000256" key="2">
    <source>
        <dbReference type="ARBA" id="ARBA00004651"/>
    </source>
</evidence>
<dbReference type="InterPro" id="IPR050398">
    <property type="entry name" value="HssS/ArlS-like"/>
</dbReference>
<dbReference type="InterPro" id="IPR003660">
    <property type="entry name" value="HAMP_dom"/>
</dbReference>
<dbReference type="PANTHER" id="PTHR45528:SF1">
    <property type="entry name" value="SENSOR HISTIDINE KINASE CPXA"/>
    <property type="match status" value="1"/>
</dbReference>
<dbReference type="SMART" id="SM00304">
    <property type="entry name" value="HAMP"/>
    <property type="match status" value="1"/>
</dbReference>
<dbReference type="InterPro" id="IPR036097">
    <property type="entry name" value="HisK_dim/P_sf"/>
</dbReference>
<evidence type="ECO:0000313" key="17">
    <source>
        <dbReference type="EMBL" id="KOY15845.1"/>
    </source>
</evidence>
<protein>
    <recommendedName>
        <fullName evidence="3">histidine kinase</fullName>
        <ecNumber evidence="3">2.7.13.3</ecNumber>
    </recommendedName>
</protein>
<evidence type="ECO:0000256" key="9">
    <source>
        <dbReference type="ARBA" id="ARBA00022777"/>
    </source>
</evidence>
<evidence type="ECO:0000256" key="14">
    <source>
        <dbReference type="SAM" id="Phobius"/>
    </source>
</evidence>
<dbReference type="InterPro" id="IPR005467">
    <property type="entry name" value="His_kinase_dom"/>
</dbReference>
<keyword evidence="12" id="KW-0902">Two-component regulatory system</keyword>
<evidence type="ECO:0000256" key="3">
    <source>
        <dbReference type="ARBA" id="ARBA00012438"/>
    </source>
</evidence>
<dbReference type="FunFam" id="3.30.565.10:FF:000006">
    <property type="entry name" value="Sensor histidine kinase WalK"/>
    <property type="match status" value="1"/>
</dbReference>
<comment type="subcellular location">
    <subcellularLocation>
        <location evidence="2">Cell membrane</location>
        <topology evidence="2">Multi-pass membrane protein</topology>
    </subcellularLocation>
</comment>
<comment type="caution">
    <text evidence="17">The sequence shown here is derived from an EMBL/GenBank/DDBJ whole genome shotgun (WGS) entry which is preliminary data.</text>
</comment>
<keyword evidence="9 17" id="KW-0418">Kinase</keyword>
<dbReference type="SMART" id="SM00387">
    <property type="entry name" value="HATPase_c"/>
    <property type="match status" value="1"/>
</dbReference>
<evidence type="ECO:0000256" key="1">
    <source>
        <dbReference type="ARBA" id="ARBA00000085"/>
    </source>
</evidence>
<keyword evidence="4" id="KW-1003">Cell membrane</keyword>
<dbReference type="Gene3D" id="6.10.340.10">
    <property type="match status" value="1"/>
</dbReference>
<dbReference type="SUPFAM" id="SSF158472">
    <property type="entry name" value="HAMP domain-like"/>
    <property type="match status" value="1"/>
</dbReference>
<evidence type="ECO:0000313" key="18">
    <source>
        <dbReference type="Proteomes" id="UP000037688"/>
    </source>
</evidence>
<dbReference type="AlphaFoldDB" id="A0A0N0C4I3"/>
<dbReference type="GO" id="GO:0005524">
    <property type="term" value="F:ATP binding"/>
    <property type="evidence" value="ECO:0007669"/>
    <property type="project" value="UniProtKB-KW"/>
</dbReference>
<keyword evidence="8" id="KW-0547">Nucleotide-binding</keyword>
<dbReference type="SMART" id="SM00388">
    <property type="entry name" value="HisKA"/>
    <property type="match status" value="1"/>
</dbReference>
<keyword evidence="10" id="KW-0067">ATP-binding</keyword>
<dbReference type="InterPro" id="IPR003594">
    <property type="entry name" value="HATPase_dom"/>
</dbReference>
<dbReference type="SUPFAM" id="SSF55874">
    <property type="entry name" value="ATPase domain of HSP90 chaperone/DNA topoisomerase II/histidine kinase"/>
    <property type="match status" value="1"/>
</dbReference>
<evidence type="ECO:0000256" key="10">
    <source>
        <dbReference type="ARBA" id="ARBA00022840"/>
    </source>
</evidence>
<dbReference type="Pfam" id="PF00512">
    <property type="entry name" value="HisKA"/>
    <property type="match status" value="1"/>
</dbReference>
<dbReference type="Gene3D" id="1.10.287.130">
    <property type="match status" value="1"/>
</dbReference>
<evidence type="ECO:0000256" key="11">
    <source>
        <dbReference type="ARBA" id="ARBA00022989"/>
    </source>
</evidence>
<dbReference type="SUPFAM" id="SSF47384">
    <property type="entry name" value="Homodimeric domain of signal transducing histidine kinase"/>
    <property type="match status" value="1"/>
</dbReference>
<gene>
    <name evidence="17" type="ORF">AMS66_14450</name>
</gene>
<dbReference type="InterPro" id="IPR003661">
    <property type="entry name" value="HisK_dim/P_dom"/>
</dbReference>
<dbReference type="RefSeq" id="WP_053781448.1">
    <property type="nucleotide sequence ID" value="NZ_LITU01000059.1"/>
</dbReference>
<feature type="transmembrane region" description="Helical" evidence="14">
    <location>
        <begin position="173"/>
        <end position="193"/>
    </location>
</feature>
<dbReference type="GO" id="GO:0000155">
    <property type="term" value="F:phosphorelay sensor kinase activity"/>
    <property type="evidence" value="ECO:0007669"/>
    <property type="project" value="InterPro"/>
</dbReference>